<dbReference type="EMBL" id="MGHD01000018">
    <property type="protein sequence ID" value="OGM59586.1"/>
    <property type="molecule type" value="Genomic_DNA"/>
</dbReference>
<proteinExistence type="predicted"/>
<organism evidence="2 3">
    <name type="scientific">Candidatus Woesebacteria bacterium RIFCSPLOWO2_01_FULL_39_10b</name>
    <dbReference type="NCBI Taxonomy" id="1802517"/>
    <lineage>
        <taxon>Bacteria</taxon>
        <taxon>Candidatus Woeseibacteriota</taxon>
    </lineage>
</organism>
<protein>
    <submittedName>
        <fullName evidence="2">Uncharacterized protein</fullName>
    </submittedName>
</protein>
<evidence type="ECO:0000313" key="2">
    <source>
        <dbReference type="EMBL" id="OGM59586.1"/>
    </source>
</evidence>
<keyword evidence="1" id="KW-0472">Membrane</keyword>
<keyword evidence="1" id="KW-1133">Transmembrane helix</keyword>
<sequence>MIPKAIFDWFNSFFGRKKLEISDQQSIEEKEVTQEAEVSVSSLGKPTLNQKYLSRIRNFSPLSNLKSILQKLAVILLIFTFLLILFFTGTRVFTSLRKNSAQDSALTPTPTPLDYQGYKPSIWAEDKNILKLEEDINILEKELGTNIRDTSLTPPILDFEIKF</sequence>
<dbReference type="Proteomes" id="UP000176404">
    <property type="component" value="Unassembled WGS sequence"/>
</dbReference>
<dbReference type="AlphaFoldDB" id="A0A1F8B6B2"/>
<evidence type="ECO:0000256" key="1">
    <source>
        <dbReference type="SAM" id="Phobius"/>
    </source>
</evidence>
<gene>
    <name evidence="2" type="ORF">A2892_04540</name>
</gene>
<name>A0A1F8B6B2_9BACT</name>
<reference evidence="2 3" key="1">
    <citation type="journal article" date="2016" name="Nat. Commun.">
        <title>Thousands of microbial genomes shed light on interconnected biogeochemical processes in an aquifer system.</title>
        <authorList>
            <person name="Anantharaman K."/>
            <person name="Brown C.T."/>
            <person name="Hug L.A."/>
            <person name="Sharon I."/>
            <person name="Castelle C.J."/>
            <person name="Probst A.J."/>
            <person name="Thomas B.C."/>
            <person name="Singh A."/>
            <person name="Wilkins M.J."/>
            <person name="Karaoz U."/>
            <person name="Brodie E.L."/>
            <person name="Williams K.H."/>
            <person name="Hubbard S.S."/>
            <person name="Banfield J.F."/>
        </authorList>
    </citation>
    <scope>NUCLEOTIDE SEQUENCE [LARGE SCALE GENOMIC DNA]</scope>
</reference>
<dbReference type="STRING" id="1802517.A2892_04540"/>
<evidence type="ECO:0000313" key="3">
    <source>
        <dbReference type="Proteomes" id="UP000176404"/>
    </source>
</evidence>
<feature type="transmembrane region" description="Helical" evidence="1">
    <location>
        <begin position="68"/>
        <end position="88"/>
    </location>
</feature>
<comment type="caution">
    <text evidence="2">The sequence shown here is derived from an EMBL/GenBank/DDBJ whole genome shotgun (WGS) entry which is preliminary data.</text>
</comment>
<keyword evidence="1" id="KW-0812">Transmembrane</keyword>
<accession>A0A1F8B6B2</accession>